<dbReference type="InterPro" id="IPR005814">
    <property type="entry name" value="Aminotrans_3"/>
</dbReference>
<keyword evidence="4 7" id="KW-0808">Transferase</keyword>
<evidence type="ECO:0000313" key="8">
    <source>
        <dbReference type="Proteomes" id="UP000315889"/>
    </source>
</evidence>
<dbReference type="GO" id="GO:0005829">
    <property type="term" value="C:cytosol"/>
    <property type="evidence" value="ECO:0007669"/>
    <property type="project" value="TreeGrafter"/>
</dbReference>
<reference evidence="7 8" key="1">
    <citation type="submission" date="2019-02" db="EMBL/GenBank/DDBJ databases">
        <title>Prokaryotic population dynamics and viral predation in marine succession experiment using metagenomics: the confinement effect.</title>
        <authorList>
            <person name="Haro-Moreno J.M."/>
            <person name="Rodriguez-Valera F."/>
            <person name="Lopez-Perez M."/>
        </authorList>
    </citation>
    <scope>NUCLEOTIDE SEQUENCE [LARGE SCALE GENOMIC DNA]</scope>
    <source>
        <strain evidence="7">MED-G170</strain>
    </source>
</reference>
<dbReference type="AlphaFoldDB" id="A0A520MD31"/>
<dbReference type="Proteomes" id="UP000315889">
    <property type="component" value="Unassembled WGS sequence"/>
</dbReference>
<dbReference type="Gene3D" id="3.90.1150.10">
    <property type="entry name" value="Aspartate Aminotransferase, domain 1"/>
    <property type="match status" value="1"/>
</dbReference>
<comment type="similarity">
    <text evidence="2 6">Belongs to the class-III pyridoxal-phosphate-dependent aminotransferase family.</text>
</comment>
<dbReference type="PANTHER" id="PTHR43094">
    <property type="entry name" value="AMINOTRANSFERASE"/>
    <property type="match status" value="1"/>
</dbReference>
<gene>
    <name evidence="7" type="ORF">EVB03_08890</name>
</gene>
<evidence type="ECO:0000256" key="6">
    <source>
        <dbReference type="RuleBase" id="RU003560"/>
    </source>
</evidence>
<dbReference type="InterPro" id="IPR049704">
    <property type="entry name" value="Aminotrans_3_PPA_site"/>
</dbReference>
<dbReference type="Pfam" id="PF00202">
    <property type="entry name" value="Aminotran_3"/>
    <property type="match status" value="1"/>
</dbReference>
<evidence type="ECO:0000256" key="5">
    <source>
        <dbReference type="ARBA" id="ARBA00022898"/>
    </source>
</evidence>
<dbReference type="NCBIfam" id="NF005682">
    <property type="entry name" value="PRK07480.1"/>
    <property type="match status" value="1"/>
</dbReference>
<dbReference type="InterPro" id="IPR015422">
    <property type="entry name" value="PyrdxlP-dep_Trfase_small"/>
</dbReference>
<evidence type="ECO:0000256" key="1">
    <source>
        <dbReference type="ARBA" id="ARBA00001933"/>
    </source>
</evidence>
<comment type="cofactor">
    <cofactor evidence="1">
        <name>pyridoxal 5'-phosphate</name>
        <dbReference type="ChEBI" id="CHEBI:597326"/>
    </cofactor>
</comment>
<dbReference type="PIRSF" id="PIRSF000521">
    <property type="entry name" value="Transaminase_4ab_Lys_Orn"/>
    <property type="match status" value="1"/>
</dbReference>
<dbReference type="FunFam" id="3.40.640.10:FF:000014">
    <property type="entry name" value="Adenosylmethionine-8-amino-7-oxononanoate aminotransferase, probable"/>
    <property type="match status" value="1"/>
</dbReference>
<organism evidence="7 8">
    <name type="scientific">SAR92 clade bacterium</name>
    <dbReference type="NCBI Taxonomy" id="2315479"/>
    <lineage>
        <taxon>Bacteria</taxon>
        <taxon>Pseudomonadati</taxon>
        <taxon>Pseudomonadota</taxon>
        <taxon>Gammaproteobacteria</taxon>
        <taxon>Cellvibrionales</taxon>
        <taxon>Porticoccaceae</taxon>
        <taxon>SAR92 clade</taxon>
    </lineage>
</organism>
<dbReference type="PROSITE" id="PS00600">
    <property type="entry name" value="AA_TRANSFER_CLASS_3"/>
    <property type="match status" value="1"/>
</dbReference>
<dbReference type="InterPro" id="IPR015421">
    <property type="entry name" value="PyrdxlP-dep_Trfase_major"/>
</dbReference>
<dbReference type="InterPro" id="IPR015424">
    <property type="entry name" value="PyrdxlP-dep_Trfase"/>
</dbReference>
<dbReference type="CDD" id="cd00610">
    <property type="entry name" value="OAT_like"/>
    <property type="match status" value="1"/>
</dbReference>
<dbReference type="GO" id="GO:0030170">
    <property type="term" value="F:pyridoxal phosphate binding"/>
    <property type="evidence" value="ECO:0007669"/>
    <property type="project" value="InterPro"/>
</dbReference>
<dbReference type="PANTHER" id="PTHR43094:SF1">
    <property type="entry name" value="AMINOTRANSFERASE CLASS-III"/>
    <property type="match status" value="1"/>
</dbReference>
<keyword evidence="3 7" id="KW-0032">Aminotransferase</keyword>
<keyword evidence="5 6" id="KW-0663">Pyridoxal phosphate</keyword>
<dbReference type="SUPFAM" id="SSF53383">
    <property type="entry name" value="PLP-dependent transferases"/>
    <property type="match status" value="1"/>
</dbReference>
<evidence type="ECO:0000256" key="2">
    <source>
        <dbReference type="ARBA" id="ARBA00008954"/>
    </source>
</evidence>
<dbReference type="Gene3D" id="3.40.640.10">
    <property type="entry name" value="Type I PLP-dependent aspartate aminotransferase-like (Major domain)"/>
    <property type="match status" value="1"/>
</dbReference>
<evidence type="ECO:0000256" key="4">
    <source>
        <dbReference type="ARBA" id="ARBA00022679"/>
    </source>
</evidence>
<dbReference type="GO" id="GO:0008483">
    <property type="term" value="F:transaminase activity"/>
    <property type="evidence" value="ECO:0007669"/>
    <property type="project" value="UniProtKB-KW"/>
</dbReference>
<comment type="caution">
    <text evidence="7">The sequence shown here is derived from an EMBL/GenBank/DDBJ whole genome shotgun (WGS) entry which is preliminary data.</text>
</comment>
<proteinExistence type="inferred from homology"/>
<protein>
    <submittedName>
        <fullName evidence="7">Aspartate aminotransferase family protein</fullName>
    </submittedName>
</protein>
<dbReference type="EMBL" id="SHBP01000018">
    <property type="protein sequence ID" value="RZO19143.1"/>
    <property type="molecule type" value="Genomic_DNA"/>
</dbReference>
<accession>A0A520MD31</accession>
<sequence>MDNSRSTAQWKELDANSHLHPFTDFKDHQKNHGRIIERAEHVYIYDTDGKQMLDAMSGLWCCSLGYSQPEIAEAVNAQFQQLPYYNNFFQCSNTPAVELADRLVKITPEQFTHVFFTNSGSEANDTNIRLIRRYWDIKKQPKKRIILARTNAYHGSTIAAASLGGFEFVHNQFETLPYAQHITDPNWYNNGGDLSPEEFGLYAARELEKRIDQLGEENVAAFIAEPIQGAGGVIVPPDSYWPEVRRILNERDILFVSDEVICGFGRTGSMFGCETYDMKPDLLTFAKAVTNGFQPLGGVMVSDKVADVITNDGGEFGHGFTYSGHPIACAAALATLNIMERDNFVDRVATDVGPYLQKKWAALGDHPIVGHVRGVGMLGSIELVRNKETRERLEPEQKSGGICREFCVANGLIMRAVGDSMIISPPFVSSHEEIDLLITRATKSLDQTAEHYSI</sequence>
<name>A0A520MD31_9GAMM</name>
<evidence type="ECO:0000313" key="7">
    <source>
        <dbReference type="EMBL" id="RZO19143.1"/>
    </source>
</evidence>
<evidence type="ECO:0000256" key="3">
    <source>
        <dbReference type="ARBA" id="ARBA00022576"/>
    </source>
</evidence>